<evidence type="ECO:0000256" key="2">
    <source>
        <dbReference type="ARBA" id="ARBA00022801"/>
    </source>
</evidence>
<organism evidence="8 9">
    <name type="scientific">Roseateles violae</name>
    <dbReference type="NCBI Taxonomy" id="3058042"/>
    <lineage>
        <taxon>Bacteria</taxon>
        <taxon>Pseudomonadati</taxon>
        <taxon>Pseudomonadota</taxon>
        <taxon>Betaproteobacteria</taxon>
        <taxon>Burkholderiales</taxon>
        <taxon>Sphaerotilaceae</taxon>
        <taxon>Roseateles</taxon>
    </lineage>
</organism>
<dbReference type="Pfam" id="PF01734">
    <property type="entry name" value="Patatin"/>
    <property type="match status" value="1"/>
</dbReference>
<dbReference type="Gene3D" id="3.10.20.310">
    <property type="entry name" value="membrane protein fhac"/>
    <property type="match status" value="1"/>
</dbReference>
<dbReference type="Proteomes" id="UP001228044">
    <property type="component" value="Unassembled WGS sequence"/>
</dbReference>
<protein>
    <submittedName>
        <fullName evidence="8">Patatin-like phospholipase family protein</fullName>
    </submittedName>
</protein>
<dbReference type="InterPro" id="IPR002641">
    <property type="entry name" value="PNPLA_dom"/>
</dbReference>
<dbReference type="InterPro" id="IPR050301">
    <property type="entry name" value="NTE"/>
</dbReference>
<keyword evidence="3 6" id="KW-0442">Lipid degradation</keyword>
<comment type="caution">
    <text evidence="8">The sequence shown here is derived from an EMBL/GenBank/DDBJ whole genome shotgun (WGS) entry which is preliminary data.</text>
</comment>
<feature type="short sequence motif" description="DGA/G" evidence="6">
    <location>
        <begin position="206"/>
        <end position="208"/>
    </location>
</feature>
<keyword evidence="4 6" id="KW-0443">Lipid metabolism</keyword>
<dbReference type="EMBL" id="JAUHHC010000007">
    <property type="protein sequence ID" value="MDN3923101.1"/>
    <property type="molecule type" value="Genomic_DNA"/>
</dbReference>
<feature type="active site" description="Nucleophile" evidence="6">
    <location>
        <position position="61"/>
    </location>
</feature>
<accession>A0ABT8DZR8</accession>
<sequence>MAGLRAQPVEPPVPPTAPAAAARPKVCLVLSGGGARGAAHVGVLKVLERLQVPIDCIAGTSMGSIVGAAYASGTPIDEMEAIIASMSTRLLFKELPPREERSVRLKQDDTKPLAPVELGYRDGKLLMPKGLVSGVQLETVLRGLSKVQGFHRFDQLPIPFRAVATDLVTGKPVVLSQGELPSAMRASMSVPGAIDPVRLDGRLLVDGGLTNNLPVDVARAMGADIVIAVNLGTPLLKPEALNSILGVTGQMVNILTEQNVQASLASLKPSDVLVLPNLGDFSAADFDDMSLTVPVGEAATLVVAEQLARLSVSPAQYAAWSKRRLAGSPAAIEPVDEIRFAELQHVNPQVARSVMVTQPAAAVEQQTLDRDMRLLYGTGDFEHVNYRLLEEPGKRVLAVDAIEKSWGPNYLRLGLGLSSDFGGDAFFNLLASYRMTWLNSLGGQWYSEVQIGRNNRIDTEFFQPLEPSQTFFVVPSAGYGRRTLDVFDADQRVASYDLRTGHIALETGAQFTKYGELRLGLISTDTHTRLDTGPAIFEPPQERTRQVALSLRASVDQLDSANFPRSGYGGSLQLLSARKSLGGDADFARAEARGSYAVSFGEHTFNFGFKLGQRIGSDPLPTNALFQWGGLLQQSGYSTGALLGEELRFARIGYYKRLARWSLLDGVYGGLSLEAGRVGKPLVPNNEQGTLRSFALTLGVDTPLGPLYFGYGRANRGYDSLYLFLGRP</sequence>
<feature type="short sequence motif" description="GXGXXG" evidence="6">
    <location>
        <begin position="32"/>
        <end position="37"/>
    </location>
</feature>
<evidence type="ECO:0000256" key="5">
    <source>
        <dbReference type="ARBA" id="ARBA00023136"/>
    </source>
</evidence>
<dbReference type="CDD" id="cd07205">
    <property type="entry name" value="Pat_PNPLA6_PNPLA7_NTE1_like"/>
    <property type="match status" value="1"/>
</dbReference>
<feature type="active site" description="Proton acceptor" evidence="6">
    <location>
        <position position="206"/>
    </location>
</feature>
<name>A0ABT8DZR8_9BURK</name>
<keyword evidence="5" id="KW-0472">Membrane</keyword>
<evidence type="ECO:0000256" key="3">
    <source>
        <dbReference type="ARBA" id="ARBA00022963"/>
    </source>
</evidence>
<proteinExistence type="predicted"/>
<evidence type="ECO:0000313" key="9">
    <source>
        <dbReference type="Proteomes" id="UP001228044"/>
    </source>
</evidence>
<dbReference type="Pfam" id="PF01103">
    <property type="entry name" value="Omp85"/>
    <property type="match status" value="1"/>
</dbReference>
<dbReference type="InterPro" id="IPR016035">
    <property type="entry name" value="Acyl_Trfase/lysoPLipase"/>
</dbReference>
<comment type="subcellular location">
    <subcellularLocation>
        <location evidence="1">Membrane</location>
    </subcellularLocation>
</comment>
<keyword evidence="9" id="KW-1185">Reference proteome</keyword>
<gene>
    <name evidence="8" type="ORF">QWJ38_22670</name>
</gene>
<evidence type="ECO:0000259" key="7">
    <source>
        <dbReference type="PROSITE" id="PS51635"/>
    </source>
</evidence>
<dbReference type="PROSITE" id="PS51635">
    <property type="entry name" value="PNPLA"/>
    <property type="match status" value="1"/>
</dbReference>
<evidence type="ECO:0000256" key="4">
    <source>
        <dbReference type="ARBA" id="ARBA00023098"/>
    </source>
</evidence>
<feature type="domain" description="PNPLA" evidence="7">
    <location>
        <begin position="28"/>
        <end position="219"/>
    </location>
</feature>
<dbReference type="Gene3D" id="2.40.160.50">
    <property type="entry name" value="membrane protein fhac: a member of the omp85/tpsb transporter family"/>
    <property type="match status" value="1"/>
</dbReference>
<dbReference type="RefSeq" id="WP_290361411.1">
    <property type="nucleotide sequence ID" value="NZ_JAUHHC010000007.1"/>
</dbReference>
<keyword evidence="2 6" id="KW-0378">Hydrolase</keyword>
<dbReference type="SUPFAM" id="SSF52151">
    <property type="entry name" value="FabD/lysophospholipase-like"/>
    <property type="match status" value="1"/>
</dbReference>
<reference evidence="8 9" key="1">
    <citation type="submission" date="2023-06" db="EMBL/GenBank/DDBJ databases">
        <title>Pelomonas sp. PFR6 16S ribosomal RNA gene Genome sequencing and assembly.</title>
        <authorList>
            <person name="Woo H."/>
        </authorList>
    </citation>
    <scope>NUCLEOTIDE SEQUENCE [LARGE SCALE GENOMIC DNA]</scope>
    <source>
        <strain evidence="8 9">PFR6</strain>
    </source>
</reference>
<evidence type="ECO:0000256" key="6">
    <source>
        <dbReference type="PROSITE-ProRule" id="PRU01161"/>
    </source>
</evidence>
<evidence type="ECO:0000313" key="8">
    <source>
        <dbReference type="EMBL" id="MDN3923101.1"/>
    </source>
</evidence>
<dbReference type="Gene3D" id="3.40.1090.10">
    <property type="entry name" value="Cytosolic phospholipase A2 catalytic domain"/>
    <property type="match status" value="2"/>
</dbReference>
<feature type="short sequence motif" description="GXSXG" evidence="6">
    <location>
        <begin position="59"/>
        <end position="63"/>
    </location>
</feature>
<evidence type="ECO:0000256" key="1">
    <source>
        <dbReference type="ARBA" id="ARBA00004370"/>
    </source>
</evidence>
<dbReference type="PANTHER" id="PTHR14226">
    <property type="entry name" value="NEUROPATHY TARGET ESTERASE/SWISS CHEESE D.MELANOGASTER"/>
    <property type="match status" value="1"/>
</dbReference>
<dbReference type="InterPro" id="IPR000184">
    <property type="entry name" value="Bac_surfAg_D15"/>
</dbReference>
<dbReference type="PANTHER" id="PTHR14226:SF29">
    <property type="entry name" value="NEUROPATHY TARGET ESTERASE SWS"/>
    <property type="match status" value="1"/>
</dbReference>